<dbReference type="Gene3D" id="2.180.10.10">
    <property type="entry name" value="RHS repeat-associated core"/>
    <property type="match status" value="1"/>
</dbReference>
<dbReference type="Proteomes" id="UP000237839">
    <property type="component" value="Unassembled WGS sequence"/>
</dbReference>
<reference evidence="1 2" key="1">
    <citation type="submission" date="2018-02" db="EMBL/GenBank/DDBJ databases">
        <title>Solimicrobium silvestre gen. nov., sp. nov., isolated from alpine forest soil.</title>
        <authorList>
            <person name="Margesin R."/>
            <person name="Albuquerque L."/>
            <person name="Zhang D.-C."/>
            <person name="Froufe H.J.C."/>
            <person name="Severino R."/>
            <person name="Roxo I."/>
            <person name="Egas C."/>
            <person name="Da Costa M.S."/>
        </authorList>
    </citation>
    <scope>NUCLEOTIDE SEQUENCE [LARGE SCALE GENOMIC DNA]</scope>
    <source>
        <strain evidence="1 2">S20-91</strain>
    </source>
</reference>
<dbReference type="PRINTS" id="PR00394">
    <property type="entry name" value="RHSPROTEIN"/>
</dbReference>
<dbReference type="NCBIfam" id="TIGR03696">
    <property type="entry name" value="Rhs_assc_core"/>
    <property type="match status" value="1"/>
</dbReference>
<sequence>MYGESASGSSLDAETNLHYNAYRDYDPTTGRYVESDPIGLTGGISTYGYVSGNPLASSDPQGLAPGYRICVMFMCPPELPGLPSWNNTDNLTPEQQAEKDADYLVYKEFQKYGRPPKQNDPNCDELKAQRDFWKQLATMRVDFTDVWYRGIYDFGHLLQVMIAQGKVNKIERQMKAMGCPCDK</sequence>
<keyword evidence="2" id="KW-1185">Reference proteome</keyword>
<evidence type="ECO:0000313" key="1">
    <source>
        <dbReference type="EMBL" id="PRC90615.1"/>
    </source>
</evidence>
<dbReference type="PANTHER" id="PTHR32305:SF15">
    <property type="entry name" value="PROTEIN RHSA-RELATED"/>
    <property type="match status" value="1"/>
</dbReference>
<protein>
    <submittedName>
        <fullName evidence="1">RHS repeat-associated core domain</fullName>
    </submittedName>
</protein>
<dbReference type="InterPro" id="IPR050708">
    <property type="entry name" value="T6SS_VgrG/RHS"/>
</dbReference>
<dbReference type="InterPro" id="IPR022385">
    <property type="entry name" value="Rhs_assc_core"/>
</dbReference>
<evidence type="ECO:0000313" key="2">
    <source>
        <dbReference type="Proteomes" id="UP000237839"/>
    </source>
</evidence>
<organism evidence="1 2">
    <name type="scientific">Solimicrobium silvestre</name>
    <dbReference type="NCBI Taxonomy" id="2099400"/>
    <lineage>
        <taxon>Bacteria</taxon>
        <taxon>Pseudomonadati</taxon>
        <taxon>Pseudomonadota</taxon>
        <taxon>Betaproteobacteria</taxon>
        <taxon>Burkholderiales</taxon>
        <taxon>Oxalobacteraceae</taxon>
        <taxon>Solimicrobium</taxon>
    </lineage>
</organism>
<dbReference type="EMBL" id="PUGF01000044">
    <property type="protein sequence ID" value="PRC90615.1"/>
    <property type="molecule type" value="Genomic_DNA"/>
</dbReference>
<dbReference type="PANTHER" id="PTHR32305">
    <property type="match status" value="1"/>
</dbReference>
<gene>
    <name evidence="1" type="ORF">S2091_4683</name>
</gene>
<name>A0A2S9GSE1_9BURK</name>
<proteinExistence type="predicted"/>
<dbReference type="RefSeq" id="WP_423828260.1">
    <property type="nucleotide sequence ID" value="NZ_PUGF01000044.1"/>
</dbReference>
<dbReference type="AlphaFoldDB" id="A0A2S9GSE1"/>
<comment type="caution">
    <text evidence="1">The sequence shown here is derived from an EMBL/GenBank/DDBJ whole genome shotgun (WGS) entry which is preliminary data.</text>
</comment>
<accession>A0A2S9GSE1</accession>